<comment type="similarity">
    <text evidence="2">Belongs to the GSP L family.</text>
</comment>
<protein>
    <submittedName>
        <fullName evidence="12">Type II secretion system protein GspL</fullName>
    </submittedName>
</protein>
<comment type="subcellular location">
    <subcellularLocation>
        <location evidence="1">Cell inner membrane</location>
        <topology evidence="1">Single-pass membrane protein</topology>
    </subcellularLocation>
</comment>
<evidence type="ECO:0000259" key="10">
    <source>
        <dbReference type="Pfam" id="PF05134"/>
    </source>
</evidence>
<dbReference type="CDD" id="cd24017">
    <property type="entry name" value="ASKHA_T2SSL_N"/>
    <property type="match status" value="1"/>
</dbReference>
<sequence length="398" mass="43372">MNETLILIAGRSPNEPIKWAFWADGRVQLADTAESVDALGDVAHRAASAKRVALVLAGEDVVMRIMPTPPKANAQYKSAAKFLLEDELAESLDNIHFATARHSDGAGLVLAVKKSVIDLWAHAFTSIGIKPDVVTADYVLLPSYADRATVFATKDRLFGSVGLQGFALERPLADEILPTLLEKAEIENAICYGEATLPLTDTVHTEWRHPLEGAALISTFADGLEQSGYINFLQGAYRKSGNWKETIKPWRRAAMLAAGLVVSFLVVDVADSIRSLRIAEAYRQETNDIHVATFPEFSNVDPKTHARQVLAAGGGAPMFMRLTNAVSDSLGESDNIQLDRIRYNAQRGEYAINLRFSDINDLEVLKQNLEARGIIANEAGGVRRSGGIYLGELKVSLS</sequence>
<keyword evidence="3" id="KW-0813">Transport</keyword>
<evidence type="ECO:0000256" key="2">
    <source>
        <dbReference type="ARBA" id="ARBA00005318"/>
    </source>
</evidence>
<dbReference type="InterPro" id="IPR007812">
    <property type="entry name" value="T2SS_protein-GspL"/>
</dbReference>
<evidence type="ECO:0000313" key="13">
    <source>
        <dbReference type="Proteomes" id="UP001560685"/>
    </source>
</evidence>
<evidence type="ECO:0000256" key="8">
    <source>
        <dbReference type="ARBA" id="ARBA00022989"/>
    </source>
</evidence>
<dbReference type="Gene3D" id="3.30.420.380">
    <property type="match status" value="1"/>
</dbReference>
<gene>
    <name evidence="12" type="primary">gspL</name>
    <name evidence="12" type="ORF">ABFZ84_11785</name>
</gene>
<evidence type="ECO:0000256" key="3">
    <source>
        <dbReference type="ARBA" id="ARBA00022448"/>
    </source>
</evidence>
<dbReference type="Gene3D" id="3.30.1360.100">
    <property type="entry name" value="General secretion pathway protein M, EpsM"/>
    <property type="match status" value="1"/>
</dbReference>
<dbReference type="InterPro" id="IPR024230">
    <property type="entry name" value="GspL_cyto_dom"/>
</dbReference>
<evidence type="ECO:0000256" key="9">
    <source>
        <dbReference type="ARBA" id="ARBA00023136"/>
    </source>
</evidence>
<evidence type="ECO:0000259" key="11">
    <source>
        <dbReference type="Pfam" id="PF12693"/>
    </source>
</evidence>
<feature type="domain" description="GspL periplasmic" evidence="11">
    <location>
        <begin position="247"/>
        <end position="372"/>
    </location>
</feature>
<dbReference type="InterPro" id="IPR043129">
    <property type="entry name" value="ATPase_NBD"/>
</dbReference>
<keyword evidence="6" id="KW-0812">Transmembrane</keyword>
<dbReference type="RefSeq" id="WP_369314214.1">
    <property type="nucleotide sequence ID" value="NZ_JBEHZE010000001.1"/>
</dbReference>
<evidence type="ECO:0000256" key="5">
    <source>
        <dbReference type="ARBA" id="ARBA00022519"/>
    </source>
</evidence>
<evidence type="ECO:0000313" key="12">
    <source>
        <dbReference type="EMBL" id="MEX6634225.1"/>
    </source>
</evidence>
<comment type="caution">
    <text evidence="12">The sequence shown here is derived from an EMBL/GenBank/DDBJ whole genome shotgun (WGS) entry which is preliminary data.</text>
</comment>
<dbReference type="SUPFAM" id="SSF53067">
    <property type="entry name" value="Actin-like ATPase domain"/>
    <property type="match status" value="1"/>
</dbReference>
<dbReference type="Pfam" id="PF12693">
    <property type="entry name" value="GspL_C"/>
    <property type="match status" value="1"/>
</dbReference>
<accession>A0ABV3Z5Y2</accession>
<reference evidence="12 13" key="1">
    <citation type="submission" date="2024-05" db="EMBL/GenBank/DDBJ databases">
        <title>Three bacterial strains, DH-69, EH-24, and ECK-19 isolated from coastal sediments.</title>
        <authorList>
            <person name="Ye Y.-Q."/>
            <person name="Du Z.-J."/>
        </authorList>
    </citation>
    <scope>NUCLEOTIDE SEQUENCE [LARGE SCALE GENOMIC DNA]</scope>
    <source>
        <strain evidence="12 13">ECK-19</strain>
    </source>
</reference>
<keyword evidence="5" id="KW-0997">Cell inner membrane</keyword>
<proteinExistence type="inferred from homology"/>
<dbReference type="Pfam" id="PF05134">
    <property type="entry name" value="T2SSL"/>
    <property type="match status" value="1"/>
</dbReference>
<name>A0ABV3Z5Y2_9PROT</name>
<dbReference type="PIRSF" id="PIRSF015761">
    <property type="entry name" value="Protein_L"/>
    <property type="match status" value="1"/>
</dbReference>
<evidence type="ECO:0000256" key="4">
    <source>
        <dbReference type="ARBA" id="ARBA00022475"/>
    </source>
</evidence>
<evidence type="ECO:0000256" key="1">
    <source>
        <dbReference type="ARBA" id="ARBA00004377"/>
    </source>
</evidence>
<keyword evidence="7" id="KW-0653">Protein transport</keyword>
<organism evidence="12 13">
    <name type="scientific">Hyphococcus lacteus</name>
    <dbReference type="NCBI Taxonomy" id="3143536"/>
    <lineage>
        <taxon>Bacteria</taxon>
        <taxon>Pseudomonadati</taxon>
        <taxon>Pseudomonadota</taxon>
        <taxon>Alphaproteobacteria</taxon>
        <taxon>Parvularculales</taxon>
        <taxon>Parvularculaceae</taxon>
        <taxon>Hyphococcus</taxon>
    </lineage>
</organism>
<keyword evidence="4" id="KW-1003">Cell membrane</keyword>
<dbReference type="InterPro" id="IPR025691">
    <property type="entry name" value="GspL_pp_dom"/>
</dbReference>
<dbReference type="Proteomes" id="UP001560685">
    <property type="component" value="Unassembled WGS sequence"/>
</dbReference>
<keyword evidence="8" id="KW-1133">Transmembrane helix</keyword>
<dbReference type="NCBIfam" id="TIGR01709">
    <property type="entry name" value="typeII_sec_gspL"/>
    <property type="match status" value="1"/>
</dbReference>
<feature type="domain" description="GspL cytoplasmic actin-ATPase-like" evidence="10">
    <location>
        <begin position="6"/>
        <end position="239"/>
    </location>
</feature>
<keyword evidence="13" id="KW-1185">Reference proteome</keyword>
<dbReference type="EMBL" id="JBEHZE010000001">
    <property type="protein sequence ID" value="MEX6634225.1"/>
    <property type="molecule type" value="Genomic_DNA"/>
</dbReference>
<evidence type="ECO:0000256" key="6">
    <source>
        <dbReference type="ARBA" id="ARBA00022692"/>
    </source>
</evidence>
<evidence type="ECO:0000256" key="7">
    <source>
        <dbReference type="ARBA" id="ARBA00022927"/>
    </source>
</evidence>
<keyword evidence="9" id="KW-0472">Membrane</keyword>